<evidence type="ECO:0000313" key="3">
    <source>
        <dbReference type="Proteomes" id="UP000295215"/>
    </source>
</evidence>
<keyword evidence="3" id="KW-1185">Reference proteome</keyword>
<gene>
    <name evidence="2" type="ORF">C8P70_11729</name>
</gene>
<accession>A0A4R7ETS2</accession>
<proteinExistence type="predicted"/>
<protein>
    <recommendedName>
        <fullName evidence="4">Lipoprotein</fullName>
    </recommendedName>
</protein>
<organism evidence="2 3">
    <name type="scientific">Myroides indicus</name>
    <dbReference type="NCBI Taxonomy" id="1323422"/>
    <lineage>
        <taxon>Bacteria</taxon>
        <taxon>Pseudomonadati</taxon>
        <taxon>Bacteroidota</taxon>
        <taxon>Flavobacteriia</taxon>
        <taxon>Flavobacteriales</taxon>
        <taxon>Flavobacteriaceae</taxon>
        <taxon>Myroides</taxon>
    </lineage>
</organism>
<evidence type="ECO:0000313" key="2">
    <source>
        <dbReference type="EMBL" id="TDS56939.1"/>
    </source>
</evidence>
<dbReference type="RefSeq" id="WP_133712871.1">
    <property type="nucleotide sequence ID" value="NZ_SOAG01000017.1"/>
</dbReference>
<dbReference type="Proteomes" id="UP000295215">
    <property type="component" value="Unassembled WGS sequence"/>
</dbReference>
<sequence>MKKIYYLIGGICLSAIVMSCDTDDSLKQDAGNRQEIKLIQEMQIKQALNQSNNHDLKSDRGDKDKDKDKSKG</sequence>
<comment type="caution">
    <text evidence="2">The sequence shown here is derived from an EMBL/GenBank/DDBJ whole genome shotgun (WGS) entry which is preliminary data.</text>
</comment>
<name>A0A4R7ETS2_9FLAO</name>
<dbReference type="EMBL" id="SOAG01000017">
    <property type="protein sequence ID" value="TDS56939.1"/>
    <property type="molecule type" value="Genomic_DNA"/>
</dbReference>
<dbReference type="AlphaFoldDB" id="A0A4R7ETS2"/>
<dbReference type="PROSITE" id="PS51257">
    <property type="entry name" value="PROKAR_LIPOPROTEIN"/>
    <property type="match status" value="1"/>
</dbReference>
<evidence type="ECO:0000256" key="1">
    <source>
        <dbReference type="SAM" id="MobiDB-lite"/>
    </source>
</evidence>
<feature type="region of interest" description="Disordered" evidence="1">
    <location>
        <begin position="47"/>
        <end position="72"/>
    </location>
</feature>
<evidence type="ECO:0008006" key="4">
    <source>
        <dbReference type="Google" id="ProtNLM"/>
    </source>
</evidence>
<feature type="compositionally biased region" description="Basic and acidic residues" evidence="1">
    <location>
        <begin position="54"/>
        <end position="72"/>
    </location>
</feature>
<reference evidence="2 3" key="1">
    <citation type="submission" date="2019-03" db="EMBL/GenBank/DDBJ databases">
        <title>Genomic Encyclopedia of Archaeal and Bacterial Type Strains, Phase II (KMG-II): from individual species to whole genera.</title>
        <authorList>
            <person name="Goeker M."/>
        </authorList>
    </citation>
    <scope>NUCLEOTIDE SEQUENCE [LARGE SCALE GENOMIC DNA]</scope>
    <source>
        <strain evidence="2 3">DSM 28213</strain>
    </source>
</reference>